<evidence type="ECO:0000313" key="2">
    <source>
        <dbReference type="EMBL" id="RFA16169.1"/>
    </source>
</evidence>
<reference evidence="2 3" key="1">
    <citation type="submission" date="2017-04" db="EMBL/GenBank/DDBJ databases">
        <title>Comparative genome analysis of Subtercola boreus.</title>
        <authorList>
            <person name="Cho Y.-J."/>
            <person name="Cho A."/>
            <person name="Kim O.-S."/>
            <person name="Lee J.-I."/>
        </authorList>
    </citation>
    <scope>NUCLEOTIDE SEQUENCE [LARGE SCALE GENOMIC DNA]</scope>
    <source>
        <strain evidence="2 3">P27444</strain>
    </source>
</reference>
<keyword evidence="1" id="KW-0472">Membrane</keyword>
<name>A0A3E0W331_9MICO</name>
<gene>
    <name evidence="2" type="ORF">B7R21_01915</name>
</gene>
<dbReference type="Gene3D" id="3.30.70.2330">
    <property type="match status" value="1"/>
</dbReference>
<proteinExistence type="predicted"/>
<keyword evidence="1" id="KW-1133">Transmembrane helix</keyword>
<dbReference type="Proteomes" id="UP000256709">
    <property type="component" value="Unassembled WGS sequence"/>
</dbReference>
<dbReference type="EMBL" id="NBXA01000003">
    <property type="protein sequence ID" value="RFA16169.1"/>
    <property type="molecule type" value="Genomic_DNA"/>
</dbReference>
<keyword evidence="1" id="KW-0812">Transmembrane</keyword>
<evidence type="ECO:0008006" key="4">
    <source>
        <dbReference type="Google" id="ProtNLM"/>
    </source>
</evidence>
<comment type="caution">
    <text evidence="2">The sequence shown here is derived from an EMBL/GenBank/DDBJ whole genome shotgun (WGS) entry which is preliminary data.</text>
</comment>
<sequence>MTGSMLSPSTWPGWVRGLLLVAAFSALFLPHVGWLATLALIITALISFRASAALRHDDDLLRRELRDVPVGDPVSTVEVEVEHPFEVYATDFHQEGILAVVEARTALAEPGEPLFASLELEPNNPFDTNAVRVELLFYYGSQKVGYLPPGLSREWAAQLRPRILASEQVIVPATILGAGSRNDPWRVRLG</sequence>
<feature type="transmembrane region" description="Helical" evidence="1">
    <location>
        <begin position="20"/>
        <end position="46"/>
    </location>
</feature>
<accession>A0A3E0W331</accession>
<evidence type="ECO:0000313" key="3">
    <source>
        <dbReference type="Proteomes" id="UP000256709"/>
    </source>
</evidence>
<organism evidence="2 3">
    <name type="scientific">Subtercola boreus</name>
    <dbReference type="NCBI Taxonomy" id="120213"/>
    <lineage>
        <taxon>Bacteria</taxon>
        <taxon>Bacillati</taxon>
        <taxon>Actinomycetota</taxon>
        <taxon>Actinomycetes</taxon>
        <taxon>Micrococcales</taxon>
        <taxon>Microbacteriaceae</taxon>
        <taxon>Subtercola</taxon>
    </lineage>
</organism>
<protein>
    <recommendedName>
        <fullName evidence="4">HIRAN domain-containing protein</fullName>
    </recommendedName>
</protein>
<dbReference type="AlphaFoldDB" id="A0A3E0W331"/>
<evidence type="ECO:0000256" key="1">
    <source>
        <dbReference type="SAM" id="Phobius"/>
    </source>
</evidence>